<evidence type="ECO:0000313" key="3">
    <source>
        <dbReference type="Proteomes" id="UP000030764"/>
    </source>
</evidence>
<dbReference type="AlphaFoldDB" id="A0A085MH78"/>
<evidence type="ECO:0008006" key="4">
    <source>
        <dbReference type="Google" id="ProtNLM"/>
    </source>
</evidence>
<sequence>LCPTGCNETFFISCVTVLLQSTSNVGPEPLIGMFRRLYHRILAPKLHLCRIYYIHWGLLPGYLLLQVVRLIWCSVQSIYWELNGIGKHLRAIKRGELYEQSAHALNVLFYVRAVPTDKVRNSQFLTVHSEFIHPEIVLQDNVIIADIDNNGALFLELKRSIEHYTPSELLFLWMGVGYHTKRLIWLPLDSCFRLADQIGDPASRNHRVTFLFNSGRCGSTLMVKIIHHADPKTMVLSEPPVLMSLYCLKLHTTTDRFRRITRAALLLLLKPTSNEKICRYVVKPIFFILNLAEDIHGALRSAHCYFIYRQPLKMVLAHDRAFAPTIFFKLVQLSFYLKRWDEGQQYVGFHRDSHVAHCANVYLKPTMFETCVVIWADNLINYLRQANEFYFPAYLYDKVFDGREQFCTDVLDMCGVPRSCLGAAMSCMDQDAQDGCMFSQSMLKPCPFTKISAEQKLRINRFCDALHLPRLVPESRERIPVLKKSLKSPIDLLLQAPNNYRIGDFGTSSKTLIKPFPVQCMITSDR</sequence>
<organism evidence="1 3">
    <name type="scientific">Trichuris suis</name>
    <name type="common">pig whipworm</name>
    <dbReference type="NCBI Taxonomy" id="68888"/>
    <lineage>
        <taxon>Eukaryota</taxon>
        <taxon>Metazoa</taxon>
        <taxon>Ecdysozoa</taxon>
        <taxon>Nematoda</taxon>
        <taxon>Enoplea</taxon>
        <taxon>Dorylaimia</taxon>
        <taxon>Trichinellida</taxon>
        <taxon>Trichuridae</taxon>
        <taxon>Trichuris</taxon>
    </lineage>
</organism>
<accession>A0A085MH78</accession>
<dbReference type="PANTHER" id="PTHR33844">
    <property type="entry name" value="SULFOTRANSFER_1 DOMAIN-CONTAINING PROTEIN"/>
    <property type="match status" value="1"/>
</dbReference>
<protein>
    <recommendedName>
        <fullName evidence="4">Sulfotransferase domain-containing protein</fullName>
    </recommendedName>
</protein>
<dbReference type="Proteomes" id="UP000030764">
    <property type="component" value="Unassembled WGS sequence"/>
</dbReference>
<gene>
    <name evidence="1" type="ORF">M513_02678</name>
    <name evidence="2" type="ORF">M514_02678</name>
</gene>
<evidence type="ECO:0000313" key="2">
    <source>
        <dbReference type="EMBL" id="KFD71100.1"/>
    </source>
</evidence>
<reference evidence="1 3" key="1">
    <citation type="journal article" date="2014" name="Nat. Genet.">
        <title>Genome and transcriptome of the porcine whipworm Trichuris suis.</title>
        <authorList>
            <person name="Jex A.R."/>
            <person name="Nejsum P."/>
            <person name="Schwarz E.M."/>
            <person name="Hu L."/>
            <person name="Young N.D."/>
            <person name="Hall R.S."/>
            <person name="Korhonen P.K."/>
            <person name="Liao S."/>
            <person name="Thamsborg S."/>
            <person name="Xia J."/>
            <person name="Xu P."/>
            <person name="Wang S."/>
            <person name="Scheerlinck J.P."/>
            <person name="Hofmann A."/>
            <person name="Sternberg P.W."/>
            <person name="Wang J."/>
            <person name="Gasser R.B."/>
        </authorList>
    </citation>
    <scope>NUCLEOTIDE SEQUENCE [LARGE SCALE GENOMIC DNA]</scope>
    <source>
        <strain evidence="2">DCEP-RM93F</strain>
        <strain evidence="1">DCEP-RM93M</strain>
    </source>
</reference>
<evidence type="ECO:0000313" key="1">
    <source>
        <dbReference type="EMBL" id="KFD56574.1"/>
    </source>
</evidence>
<keyword evidence="3" id="KW-1185">Reference proteome</keyword>
<name>A0A085MH78_9BILA</name>
<feature type="non-terminal residue" evidence="1">
    <location>
        <position position="1"/>
    </location>
</feature>
<proteinExistence type="predicted"/>
<dbReference type="EMBL" id="KL367484">
    <property type="protein sequence ID" value="KFD71100.1"/>
    <property type="molecule type" value="Genomic_DNA"/>
</dbReference>
<dbReference type="Proteomes" id="UP000030758">
    <property type="component" value="Unassembled WGS sequence"/>
</dbReference>
<dbReference type="PANTHER" id="PTHR33844:SF1">
    <property type="entry name" value="SULFOTRANSFERASE DOMAIN-CONTAINING PROTEIN"/>
    <property type="match status" value="1"/>
</dbReference>
<dbReference type="EMBL" id="KL363193">
    <property type="protein sequence ID" value="KFD56574.1"/>
    <property type="molecule type" value="Genomic_DNA"/>
</dbReference>